<dbReference type="AlphaFoldDB" id="X1NWS5"/>
<organism evidence="2">
    <name type="scientific">marine sediment metagenome</name>
    <dbReference type="NCBI Taxonomy" id="412755"/>
    <lineage>
        <taxon>unclassified sequences</taxon>
        <taxon>metagenomes</taxon>
        <taxon>ecological metagenomes</taxon>
    </lineage>
</organism>
<dbReference type="NCBIfam" id="NF037995">
    <property type="entry name" value="TRAP_S1"/>
    <property type="match status" value="1"/>
</dbReference>
<gene>
    <name evidence="2" type="ORF">S06H3_41928</name>
</gene>
<dbReference type="Gene3D" id="3.40.190.170">
    <property type="entry name" value="Bacterial extracellular solute-binding protein, family 7"/>
    <property type="match status" value="1"/>
</dbReference>
<accession>X1NWS5</accession>
<comment type="caution">
    <text evidence="2">The sequence shown here is derived from an EMBL/GenBank/DDBJ whole genome shotgun (WGS) entry which is preliminary data.</text>
</comment>
<protein>
    <submittedName>
        <fullName evidence="2">Uncharacterized protein</fullName>
    </submittedName>
</protein>
<dbReference type="InterPro" id="IPR038404">
    <property type="entry name" value="TRAP_DctP_sf"/>
</dbReference>
<dbReference type="PANTHER" id="PTHR33376:SF4">
    <property type="entry name" value="SIALIC ACID-BINDING PERIPLASMIC PROTEIN SIAP"/>
    <property type="match status" value="1"/>
</dbReference>
<reference evidence="2" key="1">
    <citation type="journal article" date="2014" name="Front. Microbiol.">
        <title>High frequency of phylogenetically diverse reductive dehalogenase-homologous genes in deep subseafloor sedimentary metagenomes.</title>
        <authorList>
            <person name="Kawai M."/>
            <person name="Futagami T."/>
            <person name="Toyoda A."/>
            <person name="Takaki Y."/>
            <person name="Nishi S."/>
            <person name="Hori S."/>
            <person name="Arai W."/>
            <person name="Tsubouchi T."/>
            <person name="Morono Y."/>
            <person name="Uchiyama I."/>
            <person name="Ito T."/>
            <person name="Fujiyama A."/>
            <person name="Inagaki F."/>
            <person name="Takami H."/>
        </authorList>
    </citation>
    <scope>NUCLEOTIDE SEQUENCE</scope>
    <source>
        <strain evidence="2">Expedition CK06-06</strain>
    </source>
</reference>
<dbReference type="PANTHER" id="PTHR33376">
    <property type="match status" value="1"/>
</dbReference>
<sequence>MTTTAVLGQFEPKLLVFGFPYMMKDRAHAYKALDTIGIELGLNLEPKGFKILAFFENGIRHMINNKRKINSPDDMKGLKMRVMSTPVYIELMKSLGADPTPMAFGE</sequence>
<feature type="non-terminal residue" evidence="2">
    <location>
        <position position="106"/>
    </location>
</feature>
<dbReference type="GO" id="GO:0055085">
    <property type="term" value="P:transmembrane transport"/>
    <property type="evidence" value="ECO:0007669"/>
    <property type="project" value="InterPro"/>
</dbReference>
<dbReference type="Pfam" id="PF03480">
    <property type="entry name" value="DctP"/>
    <property type="match status" value="1"/>
</dbReference>
<evidence type="ECO:0000313" key="2">
    <source>
        <dbReference type="EMBL" id="GAI34676.1"/>
    </source>
</evidence>
<proteinExistence type="predicted"/>
<evidence type="ECO:0000256" key="1">
    <source>
        <dbReference type="ARBA" id="ARBA00022729"/>
    </source>
</evidence>
<name>X1NWS5_9ZZZZ</name>
<dbReference type="InterPro" id="IPR018389">
    <property type="entry name" value="DctP_fam"/>
</dbReference>
<dbReference type="EMBL" id="BARV01025883">
    <property type="protein sequence ID" value="GAI34676.1"/>
    <property type="molecule type" value="Genomic_DNA"/>
</dbReference>
<keyword evidence="1" id="KW-0732">Signal</keyword>